<keyword evidence="6 7" id="KW-0742">SOS response</keyword>
<evidence type="ECO:0000256" key="5">
    <source>
        <dbReference type="ARBA" id="ARBA00023204"/>
    </source>
</evidence>
<dbReference type="Gene3D" id="3.30.420.340">
    <property type="entry name" value="UvrC, RNAse H endonuclease domain"/>
    <property type="match status" value="1"/>
</dbReference>
<dbReference type="STRING" id="520762.AN619_18240"/>
<comment type="subunit">
    <text evidence="7">Interacts with UvrB in an incision complex.</text>
</comment>
<dbReference type="GO" id="GO:0009432">
    <property type="term" value="P:SOS response"/>
    <property type="evidence" value="ECO:0007669"/>
    <property type="project" value="UniProtKB-UniRule"/>
</dbReference>
<keyword evidence="3 7" id="KW-0228">DNA excision</keyword>
<sequence length="628" mass="72246">MFEINEQLKKLPDQPGVYLMKDERGEIIYVGKAISLKNRVRQYFQSSKNQPPKVRAMVGHIREFEYIITDSEVEALMLESNLIKKHRPKYNVLLRDDKHYPYIKVTLGEKYPRVLKTRRVVKDGSRYFGPYIDGGAVNRTIEILKKFYPLRTCGKNLERPQDRPCLNYHIRQCLGPCTGEVDHDQYMKMIQEIILFLSGKQDELVKEITQKMEEAAAGMNFEKAAEYRDQILAIRSILEKQKVILTSDIDQDVIAMARGMDQVCVMVFFLRGGKLMGREHYMLTGGEDDDRREIFSSFIKQFYAGTAFVPKEILLEEEPEDRELIEQWLSAKKGSKVRIKNPQKGEKKALLDMVYKNAVEILEQFSEKLMKERERSLGALDELARYLGLEKKPYRIEAFDVSNTQGVHSVASMIVFEGGKPKYSDYRRFKIKTVEGPNDYGSMQEVVYRRLKKGLEEKEIMTEKGILDEEGKFSKLPDLILIDGGLGQVHGVEEVLAALGVHIPVAGMVKDDRHRTRDLVYQNMDLHMDKSSNAFLLVAKIQEEAHRFAVTYHKSLRGKTVVQSVLDEIPGIGSKRRIALLKHFGSIDKIKKASLEELCKVEGMNKKAAEQVKDFFQQKAAEERQVEG</sequence>
<evidence type="ECO:0000256" key="1">
    <source>
        <dbReference type="ARBA" id="ARBA00022490"/>
    </source>
</evidence>
<keyword evidence="1 7" id="KW-0963">Cytoplasm</keyword>
<dbReference type="InterPro" id="IPR047296">
    <property type="entry name" value="GIY-YIG_UvrC_Cho"/>
</dbReference>
<dbReference type="Pfam" id="PF08459">
    <property type="entry name" value="UvrC_RNaseH_dom"/>
    <property type="match status" value="1"/>
</dbReference>
<dbReference type="GO" id="GO:0006289">
    <property type="term" value="P:nucleotide-excision repair"/>
    <property type="evidence" value="ECO:0007669"/>
    <property type="project" value="UniProtKB-UniRule"/>
</dbReference>
<dbReference type="InterPro" id="IPR004791">
    <property type="entry name" value="UvrC"/>
</dbReference>
<dbReference type="SMART" id="SM00465">
    <property type="entry name" value="GIYc"/>
    <property type="match status" value="1"/>
</dbReference>
<dbReference type="Pfam" id="PF22920">
    <property type="entry name" value="UvrC_RNaseH"/>
    <property type="match status" value="1"/>
</dbReference>
<dbReference type="Pfam" id="PF14520">
    <property type="entry name" value="HHH_5"/>
    <property type="match status" value="1"/>
</dbReference>
<dbReference type="InterPro" id="IPR001162">
    <property type="entry name" value="UvrC_RNase_H_dom"/>
</dbReference>
<evidence type="ECO:0000313" key="12">
    <source>
        <dbReference type="Proteomes" id="UP000070456"/>
    </source>
</evidence>
<keyword evidence="2 7" id="KW-0227">DNA damage</keyword>
<dbReference type="PANTHER" id="PTHR30562:SF1">
    <property type="entry name" value="UVRABC SYSTEM PROTEIN C"/>
    <property type="match status" value="1"/>
</dbReference>
<dbReference type="InterPro" id="IPR036876">
    <property type="entry name" value="UVR_dom_sf"/>
</dbReference>
<dbReference type="SUPFAM" id="SSF82771">
    <property type="entry name" value="GIY-YIG endonuclease"/>
    <property type="match status" value="1"/>
</dbReference>
<evidence type="ECO:0000256" key="7">
    <source>
        <dbReference type="HAMAP-Rule" id="MF_00203"/>
    </source>
</evidence>
<feature type="domain" description="GIY-YIG" evidence="9">
    <location>
        <begin position="13"/>
        <end position="92"/>
    </location>
</feature>
<evidence type="ECO:0000256" key="3">
    <source>
        <dbReference type="ARBA" id="ARBA00022769"/>
    </source>
</evidence>
<dbReference type="SUPFAM" id="SSF46600">
    <property type="entry name" value="C-terminal UvrC-binding domain of UvrB"/>
    <property type="match status" value="1"/>
</dbReference>
<dbReference type="Pfam" id="PF01541">
    <property type="entry name" value="GIY-YIG"/>
    <property type="match status" value="1"/>
</dbReference>
<dbReference type="InterPro" id="IPR001943">
    <property type="entry name" value="UVR_dom"/>
</dbReference>
<comment type="caution">
    <text evidence="11">The sequence shown here is derived from an EMBL/GenBank/DDBJ whole genome shotgun (WGS) entry which is preliminary data.</text>
</comment>
<dbReference type="AlphaFoldDB" id="A0A140L3Y4"/>
<evidence type="ECO:0000256" key="2">
    <source>
        <dbReference type="ARBA" id="ARBA00022763"/>
    </source>
</evidence>
<dbReference type="SMART" id="SM00278">
    <property type="entry name" value="HhH1"/>
    <property type="match status" value="2"/>
</dbReference>
<dbReference type="GO" id="GO:0005737">
    <property type="term" value="C:cytoplasm"/>
    <property type="evidence" value="ECO:0007669"/>
    <property type="project" value="UniProtKB-SubCell"/>
</dbReference>
<feature type="domain" description="UvrC family homology region profile" evidence="10">
    <location>
        <begin position="253"/>
        <end position="496"/>
    </location>
</feature>
<evidence type="ECO:0000259" key="8">
    <source>
        <dbReference type="PROSITE" id="PS50151"/>
    </source>
</evidence>
<keyword evidence="12" id="KW-1185">Reference proteome</keyword>
<dbReference type="CDD" id="cd10434">
    <property type="entry name" value="GIY-YIG_UvrC_Cho"/>
    <property type="match status" value="1"/>
</dbReference>
<dbReference type="InterPro" id="IPR003583">
    <property type="entry name" value="Hlx-hairpin-Hlx_DNA-bd_motif"/>
</dbReference>
<feature type="domain" description="UVR" evidence="8">
    <location>
        <begin position="202"/>
        <end position="237"/>
    </location>
</feature>
<dbReference type="Gene3D" id="3.40.1440.10">
    <property type="entry name" value="GIY-YIG endonuclease"/>
    <property type="match status" value="1"/>
</dbReference>
<evidence type="ECO:0000256" key="4">
    <source>
        <dbReference type="ARBA" id="ARBA00022881"/>
    </source>
</evidence>
<protein>
    <recommendedName>
        <fullName evidence="7">UvrABC system protein C</fullName>
        <shortName evidence="7">Protein UvrC</shortName>
    </recommendedName>
    <alternativeName>
        <fullName evidence="7">Excinuclease ABC subunit C</fullName>
    </alternativeName>
</protein>
<dbReference type="InterPro" id="IPR000305">
    <property type="entry name" value="GIY-YIG_endonuc"/>
</dbReference>
<evidence type="ECO:0000313" key="11">
    <source>
        <dbReference type="EMBL" id="KXG75259.1"/>
    </source>
</evidence>
<comment type="function">
    <text evidence="7">The UvrABC repair system catalyzes the recognition and processing of DNA lesions. UvrC both incises the 5' and 3' sides of the lesion. The N-terminal half is responsible for the 3' incision and the C-terminal half is responsible for the 5' incision.</text>
</comment>
<gene>
    <name evidence="7 11" type="primary">uvrC</name>
    <name evidence="11" type="ORF">AN619_18240</name>
</gene>
<dbReference type="SUPFAM" id="SSF47781">
    <property type="entry name" value="RuvA domain 2-like"/>
    <property type="match status" value="1"/>
</dbReference>
<dbReference type="PROSITE" id="PS50164">
    <property type="entry name" value="GIY_YIG"/>
    <property type="match status" value="1"/>
</dbReference>
<dbReference type="GO" id="GO:0003677">
    <property type="term" value="F:DNA binding"/>
    <property type="evidence" value="ECO:0007669"/>
    <property type="project" value="UniProtKB-UniRule"/>
</dbReference>
<accession>A0A140L3Y4</accession>
<dbReference type="OrthoDB" id="9804933at2"/>
<dbReference type="GO" id="GO:0009381">
    <property type="term" value="F:excinuclease ABC activity"/>
    <property type="evidence" value="ECO:0007669"/>
    <property type="project" value="UniProtKB-UniRule"/>
</dbReference>
<dbReference type="PANTHER" id="PTHR30562">
    <property type="entry name" value="UVRC/OXIDOREDUCTASE"/>
    <property type="match status" value="1"/>
</dbReference>
<evidence type="ECO:0000256" key="6">
    <source>
        <dbReference type="ARBA" id="ARBA00023236"/>
    </source>
</evidence>
<evidence type="ECO:0000259" key="10">
    <source>
        <dbReference type="PROSITE" id="PS50165"/>
    </source>
</evidence>
<dbReference type="NCBIfam" id="TIGR00194">
    <property type="entry name" value="uvrC"/>
    <property type="match status" value="1"/>
</dbReference>
<evidence type="ECO:0000259" key="9">
    <source>
        <dbReference type="PROSITE" id="PS50164"/>
    </source>
</evidence>
<dbReference type="PROSITE" id="PS50165">
    <property type="entry name" value="UVRC"/>
    <property type="match status" value="1"/>
</dbReference>
<dbReference type="Pfam" id="PF02151">
    <property type="entry name" value="UVR"/>
    <property type="match status" value="1"/>
</dbReference>
<dbReference type="InterPro" id="IPR038476">
    <property type="entry name" value="UvrC_RNase_H_dom_sf"/>
</dbReference>
<dbReference type="RefSeq" id="WP_068556387.1">
    <property type="nucleotide sequence ID" value="NZ_LOEE01000036.1"/>
</dbReference>
<proteinExistence type="inferred from homology"/>
<dbReference type="Gene3D" id="4.10.860.10">
    <property type="entry name" value="UVR domain"/>
    <property type="match status" value="1"/>
</dbReference>
<keyword evidence="5 7" id="KW-0234">DNA repair</keyword>
<dbReference type="HAMAP" id="MF_00203">
    <property type="entry name" value="UvrC"/>
    <property type="match status" value="1"/>
</dbReference>
<dbReference type="PROSITE" id="PS50151">
    <property type="entry name" value="UVR"/>
    <property type="match status" value="1"/>
</dbReference>
<dbReference type="FunFam" id="3.40.1440.10:FF:000001">
    <property type="entry name" value="UvrABC system protein C"/>
    <property type="match status" value="1"/>
</dbReference>
<organism evidence="11 12">
    <name type="scientific">Thermotalea metallivorans</name>
    <dbReference type="NCBI Taxonomy" id="520762"/>
    <lineage>
        <taxon>Bacteria</taxon>
        <taxon>Bacillati</taxon>
        <taxon>Bacillota</taxon>
        <taxon>Clostridia</taxon>
        <taxon>Peptostreptococcales</taxon>
        <taxon>Thermotaleaceae</taxon>
        <taxon>Thermotalea</taxon>
    </lineage>
</organism>
<dbReference type="NCBIfam" id="NF001824">
    <property type="entry name" value="PRK00558.1-5"/>
    <property type="match status" value="1"/>
</dbReference>
<dbReference type="InterPro" id="IPR050066">
    <property type="entry name" value="UvrABC_protein_C"/>
</dbReference>
<dbReference type="PATRIC" id="fig|520762.4.peg.2021"/>
<dbReference type="Proteomes" id="UP000070456">
    <property type="component" value="Unassembled WGS sequence"/>
</dbReference>
<comment type="subcellular location">
    <subcellularLocation>
        <location evidence="7">Cytoplasm</location>
    </subcellularLocation>
</comment>
<dbReference type="InterPro" id="IPR010994">
    <property type="entry name" value="RuvA_2-like"/>
</dbReference>
<dbReference type="GO" id="GO:0009380">
    <property type="term" value="C:excinuclease repair complex"/>
    <property type="evidence" value="ECO:0007669"/>
    <property type="project" value="InterPro"/>
</dbReference>
<name>A0A140L3Y4_9FIRM</name>
<dbReference type="InterPro" id="IPR035901">
    <property type="entry name" value="GIY-YIG_endonuc_sf"/>
</dbReference>
<reference evidence="11 12" key="1">
    <citation type="submission" date="2015-12" db="EMBL/GenBank/DDBJ databases">
        <title>Draft genome sequence of the thermoanaerobe Thermotalea metallivorans, an isolate from the runoff channel of the Great Artesian Basin, Australia.</title>
        <authorList>
            <person name="Patel B.K."/>
        </authorList>
    </citation>
    <scope>NUCLEOTIDE SEQUENCE [LARGE SCALE GENOMIC DNA]</scope>
    <source>
        <strain evidence="11 12">B2-1</strain>
    </source>
</reference>
<dbReference type="EMBL" id="LOEE01000036">
    <property type="protein sequence ID" value="KXG75259.1"/>
    <property type="molecule type" value="Genomic_DNA"/>
</dbReference>
<comment type="similarity">
    <text evidence="7">Belongs to the UvrC family.</text>
</comment>
<keyword evidence="4 7" id="KW-0267">Excision nuclease</keyword>
<dbReference type="FunFam" id="1.10.150.20:FF:000005">
    <property type="entry name" value="UvrABC system protein C"/>
    <property type="match status" value="1"/>
</dbReference>
<dbReference type="Gene3D" id="1.10.150.20">
    <property type="entry name" value="5' to 3' exonuclease, C-terminal subdomain"/>
    <property type="match status" value="1"/>
</dbReference>